<keyword evidence="1" id="KW-0472">Membrane</keyword>
<dbReference type="EMBL" id="NEVL01000003">
    <property type="protein sequence ID" value="OZI35421.1"/>
    <property type="molecule type" value="Genomic_DNA"/>
</dbReference>
<dbReference type="PIRSF" id="PIRSF018266">
    <property type="entry name" value="FecR"/>
    <property type="match status" value="1"/>
</dbReference>
<evidence type="ECO:0000313" key="4">
    <source>
        <dbReference type="EMBL" id="OZI35421.1"/>
    </source>
</evidence>
<dbReference type="InterPro" id="IPR012373">
    <property type="entry name" value="Ferrdict_sens_TM"/>
</dbReference>
<evidence type="ECO:0000259" key="2">
    <source>
        <dbReference type="Pfam" id="PF04773"/>
    </source>
</evidence>
<dbReference type="Pfam" id="PF16220">
    <property type="entry name" value="DUF4880"/>
    <property type="match status" value="1"/>
</dbReference>
<dbReference type="Gene3D" id="2.60.120.1440">
    <property type="match status" value="1"/>
</dbReference>
<reference evidence="4 5" key="1">
    <citation type="submission" date="2017-05" db="EMBL/GenBank/DDBJ databases">
        <title>Complete and WGS of Bordetella genogroups.</title>
        <authorList>
            <person name="Spilker T."/>
            <person name="LiPuma J."/>
        </authorList>
    </citation>
    <scope>NUCLEOTIDE SEQUENCE [LARGE SCALE GENOMIC DNA]</scope>
    <source>
        <strain evidence="4 5">AU17610</strain>
    </source>
</reference>
<gene>
    <name evidence="4" type="ORF">CEG14_10025</name>
</gene>
<name>A0A261SEC5_9BORD</name>
<keyword evidence="1" id="KW-0812">Transmembrane</keyword>
<dbReference type="Pfam" id="PF04773">
    <property type="entry name" value="FecR"/>
    <property type="match status" value="1"/>
</dbReference>
<dbReference type="Proteomes" id="UP000217005">
    <property type="component" value="Unassembled WGS sequence"/>
</dbReference>
<comment type="caution">
    <text evidence="4">The sequence shown here is derived from an EMBL/GenBank/DDBJ whole genome shotgun (WGS) entry which is preliminary data.</text>
</comment>
<dbReference type="GO" id="GO:0016989">
    <property type="term" value="F:sigma factor antagonist activity"/>
    <property type="evidence" value="ECO:0007669"/>
    <property type="project" value="TreeGrafter"/>
</dbReference>
<evidence type="ECO:0000256" key="1">
    <source>
        <dbReference type="SAM" id="Phobius"/>
    </source>
</evidence>
<dbReference type="PANTHER" id="PTHR30273">
    <property type="entry name" value="PERIPLASMIC SIGNAL SENSOR AND SIGMA FACTOR ACTIVATOR FECR-RELATED"/>
    <property type="match status" value="1"/>
</dbReference>
<dbReference type="OrthoDB" id="1100567at2"/>
<evidence type="ECO:0000259" key="3">
    <source>
        <dbReference type="Pfam" id="PF16220"/>
    </source>
</evidence>
<feature type="domain" description="FecR protein" evidence="2">
    <location>
        <begin position="103"/>
        <end position="194"/>
    </location>
</feature>
<feature type="domain" description="FecR N-terminal" evidence="3">
    <location>
        <begin position="8"/>
        <end position="48"/>
    </location>
</feature>
<accession>A0A261SEC5</accession>
<feature type="transmembrane region" description="Helical" evidence="1">
    <location>
        <begin position="78"/>
        <end position="96"/>
    </location>
</feature>
<protein>
    <submittedName>
        <fullName evidence="4">Iron dicitrate transport regulator FecR</fullName>
    </submittedName>
</protein>
<dbReference type="PANTHER" id="PTHR30273:SF2">
    <property type="entry name" value="PROTEIN FECR"/>
    <property type="match status" value="1"/>
</dbReference>
<organism evidence="4 5">
    <name type="scientific">Bordetella genomosp. 1</name>
    <dbReference type="NCBI Taxonomy" id="1395607"/>
    <lineage>
        <taxon>Bacteria</taxon>
        <taxon>Pseudomonadati</taxon>
        <taxon>Pseudomonadota</taxon>
        <taxon>Betaproteobacteria</taxon>
        <taxon>Burkholderiales</taxon>
        <taxon>Alcaligenaceae</taxon>
        <taxon>Bordetella</taxon>
    </lineage>
</organism>
<sequence length="309" mass="33109">MDPVETSAARWVVRRNGASCEDVPDGRFERWYRADPGHAACYDAAAALWRQMNGIDGDALRVDVQRGLGRRAQRHRTLAALTLAACAAGLGSWLWMAAPSGELASATGEIRSLTLADGSRVLLDAESAIRTRFEGARREVVLVRGRARFDVAPDPARPFVVSTPQARATALGTRYDVSVLNPAATVVSVLEHRVRIDCVVCAAGTPPQELSQAQRALVGPPGISVAAFDPAQASSWTQRQLLLRDVTLAQAVAELARYTGVRAWISDAAGARRVSAVVSAERPDALRQLVEGAGARLRQAGNWAWISAD</sequence>
<keyword evidence="1" id="KW-1133">Transmembrane helix</keyword>
<dbReference type="RefSeq" id="WP_094826230.1">
    <property type="nucleotide sequence ID" value="NZ_NEVL01000003.1"/>
</dbReference>
<dbReference type="InterPro" id="IPR032623">
    <property type="entry name" value="FecR_N"/>
</dbReference>
<evidence type="ECO:0000313" key="5">
    <source>
        <dbReference type="Proteomes" id="UP000217005"/>
    </source>
</evidence>
<dbReference type="InterPro" id="IPR006860">
    <property type="entry name" value="FecR"/>
</dbReference>
<proteinExistence type="predicted"/>
<dbReference type="AlphaFoldDB" id="A0A261SEC5"/>